<evidence type="ECO:0008006" key="4">
    <source>
        <dbReference type="Google" id="ProtNLM"/>
    </source>
</evidence>
<evidence type="ECO:0000313" key="3">
    <source>
        <dbReference type="Proteomes" id="UP000002204"/>
    </source>
</evidence>
<dbReference type="EMBL" id="AP008957">
    <property type="protein sequence ID" value="BAH30756.1"/>
    <property type="molecule type" value="Genomic_DNA"/>
</dbReference>
<organism evidence="2 3">
    <name type="scientific">Rhodococcus erythropolis (strain PR4 / NBRC 100887)</name>
    <dbReference type="NCBI Taxonomy" id="234621"/>
    <lineage>
        <taxon>Bacteria</taxon>
        <taxon>Bacillati</taxon>
        <taxon>Actinomycetota</taxon>
        <taxon>Actinomycetes</taxon>
        <taxon>Mycobacteriales</taxon>
        <taxon>Nocardiaceae</taxon>
        <taxon>Rhodococcus</taxon>
        <taxon>Rhodococcus erythropolis group</taxon>
    </lineage>
</organism>
<gene>
    <name evidence="2" type="ordered locus">RER_00480</name>
</gene>
<sequence length="335" mass="36943">MKERLVTYWAVAQPGSVSGEVLVRDGYIVGDDAAIAQIAEAGVQLVAAADGSRPMIWVSLGSANVRVPGFADQTLDRAGLEAEIRRRVTEEENAQRRSAVEAMSEGSSHARSAMHSTPTSSVRDQWSRITEWLRVHFPATTITGADRRSVDAAMAKTGQSWPAELIELYTLVDRVSDERLLGLLHRFALLTLDDALWHWESSIQIWDESARLYGGGPVDVPAEAGFQADTFIPAFVPFAGMDGNFLCIETRHGLMHGCVTEFDKSGADEPGPRWISISALLSDLADSLTASHAFDDGWYCTTDNGALEWEPDRTWRLRQLHTCQLRASTENKIDR</sequence>
<accession>C0ZLI8</accession>
<evidence type="ECO:0000313" key="2">
    <source>
        <dbReference type="EMBL" id="BAH30756.1"/>
    </source>
</evidence>
<reference evidence="3" key="1">
    <citation type="submission" date="2005-03" db="EMBL/GenBank/DDBJ databases">
        <title>Comparison of the complete genome sequences of Rhodococcus erythropolis PR4 and Rhodococcus opacus B4.</title>
        <authorList>
            <person name="Takarada H."/>
            <person name="Sekine M."/>
            <person name="Hosoyama A."/>
            <person name="Yamada R."/>
            <person name="Fujisawa T."/>
            <person name="Omata S."/>
            <person name="Shimizu A."/>
            <person name="Tsukatani N."/>
            <person name="Tanikawa S."/>
            <person name="Fujita N."/>
            <person name="Harayama S."/>
        </authorList>
    </citation>
    <scope>NUCLEOTIDE SEQUENCE [LARGE SCALE GENOMIC DNA]</scope>
    <source>
        <strain evidence="3">PR4 / NBRC 100887</strain>
    </source>
</reference>
<proteinExistence type="predicted"/>
<dbReference type="KEGG" id="rer:RER_00480"/>
<name>C0ZLI8_RHOE4</name>
<feature type="compositionally biased region" description="Basic and acidic residues" evidence="1">
    <location>
        <begin position="89"/>
        <end position="99"/>
    </location>
</feature>
<feature type="compositionally biased region" description="Polar residues" evidence="1">
    <location>
        <begin position="105"/>
        <end position="122"/>
    </location>
</feature>
<dbReference type="Proteomes" id="UP000002204">
    <property type="component" value="Chromosome"/>
</dbReference>
<dbReference type="eggNOG" id="COG4282">
    <property type="taxonomic scope" value="Bacteria"/>
</dbReference>
<reference evidence="2 3" key="2">
    <citation type="journal article" date="2006" name="Environ. Microbiol.">
        <title>Sequence analysis of three plasmids harboured in Rhodococcus erythropolis strain PR4.</title>
        <authorList>
            <person name="Sekine M."/>
            <person name="Tanikawa S."/>
            <person name="Omata S."/>
            <person name="Saito M."/>
            <person name="Fujisawa T."/>
            <person name="Tsukatani N."/>
            <person name="Tajima T."/>
            <person name="Sekigawa T."/>
            <person name="Kosugi H."/>
            <person name="Matsuo Y."/>
            <person name="Nishiko R."/>
            <person name="Imamura K."/>
            <person name="Ito M."/>
            <person name="Narita H."/>
            <person name="Tago S."/>
            <person name="Fujita N."/>
            <person name="Harayama S."/>
        </authorList>
    </citation>
    <scope>NUCLEOTIDE SEQUENCE [LARGE SCALE GENOMIC DNA]</scope>
    <source>
        <strain evidence="3">PR4 / NBRC 100887</strain>
    </source>
</reference>
<dbReference type="HOGENOM" id="CLU_949552_0_0_11"/>
<feature type="region of interest" description="Disordered" evidence="1">
    <location>
        <begin position="89"/>
        <end position="122"/>
    </location>
</feature>
<evidence type="ECO:0000256" key="1">
    <source>
        <dbReference type="SAM" id="MobiDB-lite"/>
    </source>
</evidence>
<dbReference type="AlphaFoldDB" id="C0ZLI8"/>
<protein>
    <recommendedName>
        <fullName evidence="4">Knr4/Smi1-like domain-containing protein</fullName>
    </recommendedName>
</protein>